<dbReference type="OrthoDB" id="1340340at2"/>
<sequence length="545" mass="62815">MKIFISADEIFITYEQRSAIKYHTQITTYIIQKFGHTAIGDPAMLGIILEECYDWCAQEFTKIISVIDDKLFVCYLFAFHESSVKLWTRVLGGENIYETIAIKEDDLAMNRRIFKLALEQTCDVTYTRISKENPAILLQYDEIIEDLLFLGSELFGFAQYLAEMRMIPGTLQLDIGADGYLKLARPSAIEAIFSKLKEVMNEDFKYGIFDKKGVDEMKVALKNCMGIDYDFAGHQIVHIKKHHSPEGWKFQTIEPGILIQNQVSQGASQQNAADFYNGLTFNRQNKLPIKESVYKVNAMERHLFRPILVVNENGTDRQLIGVQKWAESITVLATNGFQWNKAANEWKNNPCFVKYLDRKSEQHDSLLEDEVVKVLDHLHLPYDRNILSFSDGGKHSVKVDVQGIGEMDFVWVDPKRNVIVVADCKYNRARYDMLSFSADYSNFKQTYERKIVNKVKWVQGNKELVCKHLARKYPGFSIKAAACQVEGMFIINTPTFYMVNGAVKTVCFFRLAEFIRNNYMPPGLAVSERSARGWRIKVIDYPYFK</sequence>
<accession>A0A562TDE5</accession>
<dbReference type="EMBL" id="VLLG01000002">
    <property type="protein sequence ID" value="TWI91298.1"/>
    <property type="molecule type" value="Genomic_DNA"/>
</dbReference>
<dbReference type="RefSeq" id="WP_145710453.1">
    <property type="nucleotide sequence ID" value="NZ_BAAAFY010000001.1"/>
</dbReference>
<proteinExistence type="predicted"/>
<gene>
    <name evidence="1" type="ORF">LX66_0664</name>
</gene>
<dbReference type="AlphaFoldDB" id="A0A562TDE5"/>
<keyword evidence="2" id="KW-1185">Reference proteome</keyword>
<evidence type="ECO:0000313" key="2">
    <source>
        <dbReference type="Proteomes" id="UP000316778"/>
    </source>
</evidence>
<comment type="caution">
    <text evidence="1">The sequence shown here is derived from an EMBL/GenBank/DDBJ whole genome shotgun (WGS) entry which is preliminary data.</text>
</comment>
<organism evidence="1 2">
    <name type="scientific">Chitinophaga japonensis</name>
    <name type="common">Flexibacter japonensis</name>
    <dbReference type="NCBI Taxonomy" id="104662"/>
    <lineage>
        <taxon>Bacteria</taxon>
        <taxon>Pseudomonadati</taxon>
        <taxon>Bacteroidota</taxon>
        <taxon>Chitinophagia</taxon>
        <taxon>Chitinophagales</taxon>
        <taxon>Chitinophagaceae</taxon>
        <taxon>Chitinophaga</taxon>
    </lineage>
</organism>
<protein>
    <submittedName>
        <fullName evidence="1">Uncharacterized protein</fullName>
    </submittedName>
</protein>
<evidence type="ECO:0000313" key="1">
    <source>
        <dbReference type="EMBL" id="TWI91298.1"/>
    </source>
</evidence>
<reference evidence="1 2" key="1">
    <citation type="journal article" date="2013" name="Stand. Genomic Sci.">
        <title>Genomic Encyclopedia of Type Strains, Phase I: The one thousand microbial genomes (KMG-I) project.</title>
        <authorList>
            <person name="Kyrpides N.C."/>
            <person name="Woyke T."/>
            <person name="Eisen J.A."/>
            <person name="Garrity G."/>
            <person name="Lilburn T.G."/>
            <person name="Beck B.J."/>
            <person name="Whitman W.B."/>
            <person name="Hugenholtz P."/>
            <person name="Klenk H.P."/>
        </authorList>
    </citation>
    <scope>NUCLEOTIDE SEQUENCE [LARGE SCALE GENOMIC DNA]</scope>
    <source>
        <strain evidence="1 2">DSM 13484</strain>
    </source>
</reference>
<dbReference type="Proteomes" id="UP000316778">
    <property type="component" value="Unassembled WGS sequence"/>
</dbReference>
<name>A0A562TDE5_CHIJA</name>